<name>A0AAQ3L936_9BACT</name>
<dbReference type="RefSeq" id="WP_317833473.1">
    <property type="nucleotide sequence ID" value="NZ_CP136920.1"/>
</dbReference>
<dbReference type="Gene3D" id="2.60.120.1440">
    <property type="match status" value="1"/>
</dbReference>
<evidence type="ECO:0000313" key="4">
    <source>
        <dbReference type="EMBL" id="WOO41096.1"/>
    </source>
</evidence>
<feature type="signal peptide" evidence="2">
    <location>
        <begin position="1"/>
        <end position="23"/>
    </location>
</feature>
<dbReference type="PANTHER" id="PTHR38731">
    <property type="entry name" value="LIPL45-RELATED LIPOPROTEIN-RELATED"/>
    <property type="match status" value="1"/>
</dbReference>
<keyword evidence="5" id="KW-1185">Reference proteome</keyword>
<accession>A0AAQ3L936</accession>
<gene>
    <name evidence="4" type="ORF">RZN69_20950</name>
</gene>
<reference evidence="4 5" key="1">
    <citation type="submission" date="2023-10" db="EMBL/GenBank/DDBJ databases">
        <title>Rubellicoccus peritrichatus gen. nov., sp. nov., isolated from an algae of coral reef tank.</title>
        <authorList>
            <person name="Luo J."/>
        </authorList>
    </citation>
    <scope>NUCLEOTIDE SEQUENCE [LARGE SCALE GENOMIC DNA]</scope>
    <source>
        <strain evidence="4 5">CR14</strain>
    </source>
</reference>
<feature type="chain" id="PRO_5042922280" evidence="2">
    <location>
        <begin position="24"/>
        <end position="277"/>
    </location>
</feature>
<feature type="domain" description="FecR protein" evidence="3">
    <location>
        <begin position="64"/>
        <end position="171"/>
    </location>
</feature>
<dbReference type="AlphaFoldDB" id="A0AAQ3L936"/>
<dbReference type="KEGG" id="puo:RZN69_20950"/>
<sequence>MNIIRKILSTLAVTVLFTAVAQAQISEGTVKVFTVKGNVSLIDIETKKAEPLRRGMEFSAGKMVSTGENSTALLLFSNGAAVNVSEKSTVSVDQFIQAKFDPQLGSYLRLTEDPSQSKTELYVEEGTIAGQVKRLQNGSQYDVNTPNASAGIRGTDYVVTVVISGGQLSTVITNASGDVVAVAQGNPIGLSPGESVTITANRVVDPNTGTVTYDVTDIGTPGPATADEIQTANDAVDQINDATVAPVPSVPTATPGTEGETPVLDIDPGINVSPAGG</sequence>
<dbReference type="EMBL" id="CP136920">
    <property type="protein sequence ID" value="WOO41096.1"/>
    <property type="molecule type" value="Genomic_DNA"/>
</dbReference>
<dbReference type="Proteomes" id="UP001304300">
    <property type="component" value="Chromosome"/>
</dbReference>
<evidence type="ECO:0000256" key="2">
    <source>
        <dbReference type="SAM" id="SignalP"/>
    </source>
</evidence>
<protein>
    <submittedName>
        <fullName evidence="4">FecR domain-containing protein</fullName>
    </submittedName>
</protein>
<organism evidence="4 5">
    <name type="scientific">Rubellicoccus peritrichatus</name>
    <dbReference type="NCBI Taxonomy" id="3080537"/>
    <lineage>
        <taxon>Bacteria</taxon>
        <taxon>Pseudomonadati</taxon>
        <taxon>Verrucomicrobiota</taxon>
        <taxon>Opitutia</taxon>
        <taxon>Puniceicoccales</taxon>
        <taxon>Cerasicoccaceae</taxon>
        <taxon>Rubellicoccus</taxon>
    </lineage>
</organism>
<feature type="region of interest" description="Disordered" evidence="1">
    <location>
        <begin position="247"/>
        <end position="277"/>
    </location>
</feature>
<feature type="compositionally biased region" description="Low complexity" evidence="1">
    <location>
        <begin position="247"/>
        <end position="262"/>
    </location>
</feature>
<evidence type="ECO:0000259" key="3">
    <source>
        <dbReference type="Pfam" id="PF04773"/>
    </source>
</evidence>
<keyword evidence="2" id="KW-0732">Signal</keyword>
<dbReference type="Pfam" id="PF04773">
    <property type="entry name" value="FecR"/>
    <property type="match status" value="1"/>
</dbReference>
<dbReference type="InterPro" id="IPR006860">
    <property type="entry name" value="FecR"/>
</dbReference>
<proteinExistence type="predicted"/>
<evidence type="ECO:0000313" key="5">
    <source>
        <dbReference type="Proteomes" id="UP001304300"/>
    </source>
</evidence>
<evidence type="ECO:0000256" key="1">
    <source>
        <dbReference type="SAM" id="MobiDB-lite"/>
    </source>
</evidence>